<accession>A0A210Q7M2</accession>
<reference evidence="7 8" key="1">
    <citation type="journal article" date="2017" name="Nat. Ecol. Evol.">
        <title>Scallop genome provides insights into evolution of bilaterian karyotype and development.</title>
        <authorList>
            <person name="Wang S."/>
            <person name="Zhang J."/>
            <person name="Jiao W."/>
            <person name="Li J."/>
            <person name="Xun X."/>
            <person name="Sun Y."/>
            <person name="Guo X."/>
            <person name="Huan P."/>
            <person name="Dong B."/>
            <person name="Zhang L."/>
            <person name="Hu X."/>
            <person name="Sun X."/>
            <person name="Wang J."/>
            <person name="Zhao C."/>
            <person name="Wang Y."/>
            <person name="Wang D."/>
            <person name="Huang X."/>
            <person name="Wang R."/>
            <person name="Lv J."/>
            <person name="Li Y."/>
            <person name="Zhang Z."/>
            <person name="Liu B."/>
            <person name="Lu W."/>
            <person name="Hui Y."/>
            <person name="Liang J."/>
            <person name="Zhou Z."/>
            <person name="Hou R."/>
            <person name="Li X."/>
            <person name="Liu Y."/>
            <person name="Li H."/>
            <person name="Ning X."/>
            <person name="Lin Y."/>
            <person name="Zhao L."/>
            <person name="Xing Q."/>
            <person name="Dou J."/>
            <person name="Li Y."/>
            <person name="Mao J."/>
            <person name="Guo H."/>
            <person name="Dou H."/>
            <person name="Li T."/>
            <person name="Mu C."/>
            <person name="Jiang W."/>
            <person name="Fu Q."/>
            <person name="Fu X."/>
            <person name="Miao Y."/>
            <person name="Liu J."/>
            <person name="Yu Q."/>
            <person name="Li R."/>
            <person name="Liao H."/>
            <person name="Li X."/>
            <person name="Kong Y."/>
            <person name="Jiang Z."/>
            <person name="Chourrout D."/>
            <person name="Li R."/>
            <person name="Bao Z."/>
        </authorList>
    </citation>
    <scope>NUCLEOTIDE SEQUENCE [LARGE SCALE GENOMIC DNA]</scope>
    <source>
        <strain evidence="7 8">PY_sf001</strain>
    </source>
</reference>
<evidence type="ECO:0000256" key="2">
    <source>
        <dbReference type="ARBA" id="ARBA00023157"/>
    </source>
</evidence>
<evidence type="ECO:0000259" key="6">
    <source>
        <dbReference type="PROSITE" id="PS01180"/>
    </source>
</evidence>
<keyword evidence="1" id="KW-0677">Repeat</keyword>
<evidence type="ECO:0000256" key="3">
    <source>
        <dbReference type="PROSITE-ProRule" id="PRU00059"/>
    </source>
</evidence>
<dbReference type="Gene3D" id="2.60.120.290">
    <property type="entry name" value="Spermadhesin, CUB domain"/>
    <property type="match status" value="2"/>
</dbReference>
<organism evidence="7 8">
    <name type="scientific">Mizuhopecten yessoensis</name>
    <name type="common">Japanese scallop</name>
    <name type="synonym">Patinopecten yessoensis</name>
    <dbReference type="NCBI Taxonomy" id="6573"/>
    <lineage>
        <taxon>Eukaryota</taxon>
        <taxon>Metazoa</taxon>
        <taxon>Spiralia</taxon>
        <taxon>Lophotrochozoa</taxon>
        <taxon>Mollusca</taxon>
        <taxon>Bivalvia</taxon>
        <taxon>Autobranchia</taxon>
        <taxon>Pteriomorphia</taxon>
        <taxon>Pectinida</taxon>
        <taxon>Pectinoidea</taxon>
        <taxon>Pectinidae</taxon>
        <taxon>Mizuhopecten</taxon>
    </lineage>
</organism>
<feature type="signal peptide" evidence="5">
    <location>
        <begin position="1"/>
        <end position="25"/>
    </location>
</feature>
<name>A0A210Q7M2_MIZYE</name>
<dbReference type="AlphaFoldDB" id="A0A210Q7M2"/>
<evidence type="ECO:0000256" key="5">
    <source>
        <dbReference type="SAM" id="SignalP"/>
    </source>
</evidence>
<keyword evidence="4" id="KW-0472">Membrane</keyword>
<keyword evidence="5" id="KW-0732">Signal</keyword>
<dbReference type="SUPFAM" id="SSF49854">
    <property type="entry name" value="Spermadhesin, CUB domain"/>
    <property type="match status" value="2"/>
</dbReference>
<dbReference type="SMART" id="SM00042">
    <property type="entry name" value="CUB"/>
    <property type="match status" value="2"/>
</dbReference>
<feature type="domain" description="CUB" evidence="6">
    <location>
        <begin position="154"/>
        <end position="266"/>
    </location>
</feature>
<comment type="caution">
    <text evidence="7">The sequence shown here is derived from an EMBL/GenBank/DDBJ whole genome shotgun (WGS) entry which is preliminary data.</text>
</comment>
<dbReference type="Proteomes" id="UP000242188">
    <property type="component" value="Unassembled WGS sequence"/>
</dbReference>
<keyword evidence="2" id="KW-1015">Disulfide bond</keyword>
<gene>
    <name evidence="7" type="ORF">KP79_PYT18994</name>
</gene>
<dbReference type="EMBL" id="NEDP02004687">
    <property type="protein sequence ID" value="OWF44742.1"/>
    <property type="molecule type" value="Genomic_DNA"/>
</dbReference>
<dbReference type="Pfam" id="PF00431">
    <property type="entry name" value="CUB"/>
    <property type="match status" value="1"/>
</dbReference>
<dbReference type="CDD" id="cd00041">
    <property type="entry name" value="CUB"/>
    <property type="match status" value="2"/>
</dbReference>
<sequence>MEFSKFHHGICLLVLIIAGNRQAYSQCAGTHLTLAATSGSYAMGEMTYPVSGSYGESLDCAWLIESSMPASHSLLFHVSISTIATGDFLRIYDGTSTSGTTLFTATASTGQTVSEVATSGNAYIRFTSDGTVGTAGQQGFRIRYMSASTNDYGCTAASLTATDSVKYLTSQNFPAKYPTSTSCSWTISAQGDCGTLVLDTIYLSVEGCDSDFLTLTYDDNPTEKLCVQNDWYSTKDYATSNTSAIVTMTSDSSDEWNGFVMAYSRNGAGCTSVSASSVATESGSLLPLVSLITVPIIAMAVAAGLRKAGAIKASKVRSI</sequence>
<keyword evidence="4" id="KW-0812">Transmembrane</keyword>
<feature type="domain" description="CUB" evidence="6">
    <location>
        <begin position="27"/>
        <end position="147"/>
    </location>
</feature>
<feature type="chain" id="PRO_5012984717" evidence="5">
    <location>
        <begin position="26"/>
        <end position="319"/>
    </location>
</feature>
<evidence type="ECO:0000256" key="1">
    <source>
        <dbReference type="ARBA" id="ARBA00022737"/>
    </source>
</evidence>
<comment type="caution">
    <text evidence="3">Lacks conserved residue(s) required for the propagation of feature annotation.</text>
</comment>
<evidence type="ECO:0000256" key="4">
    <source>
        <dbReference type="SAM" id="Phobius"/>
    </source>
</evidence>
<dbReference type="OrthoDB" id="6096086at2759"/>
<dbReference type="PROSITE" id="PS01180">
    <property type="entry name" value="CUB"/>
    <property type="match status" value="2"/>
</dbReference>
<proteinExistence type="predicted"/>
<feature type="transmembrane region" description="Helical" evidence="4">
    <location>
        <begin position="285"/>
        <end position="305"/>
    </location>
</feature>
<evidence type="ECO:0000313" key="7">
    <source>
        <dbReference type="EMBL" id="OWF44742.1"/>
    </source>
</evidence>
<dbReference type="PANTHER" id="PTHR24251">
    <property type="entry name" value="OVOCHYMASE-RELATED"/>
    <property type="match status" value="1"/>
</dbReference>
<protein>
    <submittedName>
        <fullName evidence="7">Embryonic protein UVS.2</fullName>
    </submittedName>
</protein>
<keyword evidence="4" id="KW-1133">Transmembrane helix</keyword>
<evidence type="ECO:0000313" key="8">
    <source>
        <dbReference type="Proteomes" id="UP000242188"/>
    </source>
</evidence>
<dbReference type="InterPro" id="IPR000859">
    <property type="entry name" value="CUB_dom"/>
</dbReference>
<keyword evidence="8" id="KW-1185">Reference proteome</keyword>
<dbReference type="InterPro" id="IPR035914">
    <property type="entry name" value="Sperma_CUB_dom_sf"/>
</dbReference>